<organism evidence="5">
    <name type="scientific">Oikopleura dioica</name>
    <name type="common">Tunicate</name>
    <dbReference type="NCBI Taxonomy" id="34765"/>
    <lineage>
        <taxon>Eukaryota</taxon>
        <taxon>Metazoa</taxon>
        <taxon>Chordata</taxon>
        <taxon>Tunicata</taxon>
        <taxon>Appendicularia</taxon>
        <taxon>Copelata</taxon>
        <taxon>Oikopleuridae</taxon>
        <taxon>Oikopleura</taxon>
    </lineage>
</organism>
<dbReference type="InterPro" id="IPR036322">
    <property type="entry name" value="WD40_repeat_dom_sf"/>
</dbReference>
<evidence type="ECO:0000256" key="4">
    <source>
        <dbReference type="ARBA" id="ARBA00023242"/>
    </source>
</evidence>
<dbReference type="AlphaFoldDB" id="E4XWY7"/>
<protein>
    <submittedName>
        <fullName evidence="5">Uncharacterized protein</fullName>
    </submittedName>
</protein>
<dbReference type="PANTHER" id="PTHR22652">
    <property type="entry name" value="NUCLEOPORIN NUP43"/>
    <property type="match status" value="1"/>
</dbReference>
<accession>E4XWY7</accession>
<keyword evidence="6" id="KW-1185">Reference proteome</keyword>
<evidence type="ECO:0000313" key="6">
    <source>
        <dbReference type="Proteomes" id="UP000001307"/>
    </source>
</evidence>
<sequence>MGFEYNNGVNMQRKVRLTAYCPFRISKVSLIPDPHPNPNEVQMVVGSLDEDVPEMRIYKRTANNQLKKDYVHQVDSSITDIGWIQHNAMLACQSNGKTSLFRVGTTHPTLTESYNNRMSEVYEWETSTSRIAALSVFGYASIGEDAFVTATDSGKICIFSPNDKPPMRTYKDECAVKTCEALSTGHILVGNEFGQAKIFDPRSNTVDPVQILDVGEPAISVLSIAQHPGRTHLILGGCSDGNLTLWDVRKGTDEPLVVARHEGAILDTKFHPHHSIAMTAGSDSKILLQNGQWDPEKIQEAEAMDMSAENTLEAINSISMQGDHWAAGGDDAMLISDIFR</sequence>
<reference evidence="5" key="1">
    <citation type="journal article" date="2010" name="Science">
        <title>Plasticity of animal genome architecture unmasked by rapid evolution of a pelagic tunicate.</title>
        <authorList>
            <person name="Denoeud F."/>
            <person name="Henriet S."/>
            <person name="Mungpakdee S."/>
            <person name="Aury J.M."/>
            <person name="Da Silva C."/>
            <person name="Brinkmann H."/>
            <person name="Mikhaleva J."/>
            <person name="Olsen L.C."/>
            <person name="Jubin C."/>
            <person name="Canestro C."/>
            <person name="Bouquet J.M."/>
            <person name="Danks G."/>
            <person name="Poulain J."/>
            <person name="Campsteijn C."/>
            <person name="Adamski M."/>
            <person name="Cross I."/>
            <person name="Yadetie F."/>
            <person name="Muffato M."/>
            <person name="Louis A."/>
            <person name="Butcher S."/>
            <person name="Tsagkogeorga G."/>
            <person name="Konrad A."/>
            <person name="Singh S."/>
            <person name="Jensen M.F."/>
            <person name="Cong E.H."/>
            <person name="Eikeseth-Otteraa H."/>
            <person name="Noel B."/>
            <person name="Anthouard V."/>
            <person name="Porcel B.M."/>
            <person name="Kachouri-Lafond R."/>
            <person name="Nishino A."/>
            <person name="Ugolini M."/>
            <person name="Chourrout P."/>
            <person name="Nishida H."/>
            <person name="Aasland R."/>
            <person name="Huzurbazar S."/>
            <person name="Westhof E."/>
            <person name="Delsuc F."/>
            <person name="Lehrach H."/>
            <person name="Reinhardt R."/>
            <person name="Weissenbach J."/>
            <person name="Roy S.W."/>
            <person name="Artiguenave F."/>
            <person name="Postlethwait J.H."/>
            <person name="Manak J.R."/>
            <person name="Thompson E.M."/>
            <person name="Jaillon O."/>
            <person name="Du Pasquier L."/>
            <person name="Boudinot P."/>
            <person name="Liberles D.A."/>
            <person name="Volff J.N."/>
            <person name="Philippe H."/>
            <person name="Lenhard B."/>
            <person name="Roest Crollius H."/>
            <person name="Wincker P."/>
            <person name="Chourrout D."/>
        </authorList>
    </citation>
    <scope>NUCLEOTIDE SEQUENCE [LARGE SCALE GENOMIC DNA]</scope>
</reference>
<gene>
    <name evidence="5" type="ORF">GSOID_T00007165001</name>
</gene>
<comment type="subcellular location">
    <subcellularLocation>
        <location evidence="1">Nucleus</location>
    </subcellularLocation>
</comment>
<dbReference type="Proteomes" id="UP000001307">
    <property type="component" value="Unassembled WGS sequence"/>
</dbReference>
<dbReference type="InterPro" id="IPR015943">
    <property type="entry name" value="WD40/YVTN_repeat-like_dom_sf"/>
</dbReference>
<dbReference type="SMART" id="SM00320">
    <property type="entry name" value="WD40"/>
    <property type="match status" value="2"/>
</dbReference>
<keyword evidence="3" id="KW-0677">Repeat</keyword>
<dbReference type="OrthoDB" id="9890280at2759"/>
<evidence type="ECO:0000256" key="3">
    <source>
        <dbReference type="ARBA" id="ARBA00022737"/>
    </source>
</evidence>
<evidence type="ECO:0000256" key="1">
    <source>
        <dbReference type="ARBA" id="ARBA00004123"/>
    </source>
</evidence>
<name>E4XWY7_OIKDI</name>
<dbReference type="FunCoup" id="E4XWY7">
    <property type="interactions" value="916"/>
</dbReference>
<keyword evidence="2" id="KW-0853">WD repeat</keyword>
<dbReference type="SUPFAM" id="SSF50978">
    <property type="entry name" value="WD40 repeat-like"/>
    <property type="match status" value="1"/>
</dbReference>
<proteinExistence type="predicted"/>
<dbReference type="InterPro" id="IPR001680">
    <property type="entry name" value="WD40_rpt"/>
</dbReference>
<dbReference type="GO" id="GO:0031080">
    <property type="term" value="C:nuclear pore outer ring"/>
    <property type="evidence" value="ECO:0007669"/>
    <property type="project" value="TreeGrafter"/>
</dbReference>
<dbReference type="InParanoid" id="E4XWY7"/>
<keyword evidence="4" id="KW-0539">Nucleus</keyword>
<dbReference type="Gene3D" id="2.130.10.10">
    <property type="entry name" value="YVTN repeat-like/Quinoprotein amine dehydrogenase"/>
    <property type="match status" value="1"/>
</dbReference>
<dbReference type="EMBL" id="FN653260">
    <property type="protein sequence ID" value="CBY14181.1"/>
    <property type="molecule type" value="Genomic_DNA"/>
</dbReference>
<dbReference type="PANTHER" id="PTHR22652:SF0">
    <property type="entry name" value="NUCLEOPORIN NUP43"/>
    <property type="match status" value="1"/>
</dbReference>
<evidence type="ECO:0000256" key="2">
    <source>
        <dbReference type="ARBA" id="ARBA00022574"/>
    </source>
</evidence>
<evidence type="ECO:0000313" key="5">
    <source>
        <dbReference type="EMBL" id="CBY14181.1"/>
    </source>
</evidence>